<dbReference type="InterPro" id="IPR036691">
    <property type="entry name" value="Endo/exonu/phosph_ase_sf"/>
</dbReference>
<dbReference type="Gene3D" id="3.60.10.10">
    <property type="entry name" value="Endonuclease/exonuclease/phosphatase"/>
    <property type="match status" value="1"/>
</dbReference>
<dbReference type="AlphaFoldDB" id="A0A818SAK3"/>
<dbReference type="SUPFAM" id="SSF56219">
    <property type="entry name" value="DNase I-like"/>
    <property type="match status" value="1"/>
</dbReference>
<dbReference type="EMBL" id="CAJNYV010004407">
    <property type="protein sequence ID" value="CAF3670217.1"/>
    <property type="molecule type" value="Genomic_DNA"/>
</dbReference>
<evidence type="ECO:0000259" key="1">
    <source>
        <dbReference type="Pfam" id="PF14529"/>
    </source>
</evidence>
<dbReference type="Pfam" id="PF14529">
    <property type="entry name" value="Exo_endo_phos_2"/>
    <property type="match status" value="1"/>
</dbReference>
<dbReference type="InterPro" id="IPR005135">
    <property type="entry name" value="Endo/exonuclease/phosphatase"/>
</dbReference>
<gene>
    <name evidence="2" type="ORF">KIK155_LOCUS24618</name>
</gene>
<protein>
    <recommendedName>
        <fullName evidence="1">Endonuclease/exonuclease/phosphatase domain-containing protein</fullName>
    </recommendedName>
</protein>
<dbReference type="GO" id="GO:0003824">
    <property type="term" value="F:catalytic activity"/>
    <property type="evidence" value="ECO:0007669"/>
    <property type="project" value="InterPro"/>
</dbReference>
<accession>A0A818SAK3</accession>
<sequence length="394" mass="46434">MLPQFPNYHLLVQEGTNSFGGVGLLIHHSIKYKEVGRDLNFLMVEIEITPISTLIGVVYVPPCTIPPFHLFTKCRNKSFCIFGDFNAKHVDWKCEVNNVSGSRIVSWLEETGNEMILPDKPTSRRSDAIIDFGLTHDATGWHTEVLEEGTSDHFPVLIQSPLNISDSAVFRKTNWNIFKFFLSCVYEYWLARVYNYDEQFFFTHFSLFLQNLWDRCSCCKPVKQYRPSWPSYLVMLAKEMNRSRRRYRRNKTIFNLNNFIELKKIFNAERSELMKHKYEKRLELIKKDQNIWKIATPIFHLYSPPFRGLNVNNTIIKETASIVEILANHYEKHFAEHQHDENNIVHQKCISIYEQLGYMPNIPLDKISINEVSIQLKKYLQRNLQIALAHLPFY</sequence>
<reference evidence="2" key="1">
    <citation type="submission" date="2021-02" db="EMBL/GenBank/DDBJ databases">
        <authorList>
            <person name="Nowell W R."/>
        </authorList>
    </citation>
    <scope>NUCLEOTIDE SEQUENCE</scope>
</reference>
<feature type="domain" description="Endonuclease/exonuclease/phosphatase" evidence="1">
    <location>
        <begin position="70"/>
        <end position="156"/>
    </location>
</feature>
<name>A0A818SAK3_9BILA</name>
<evidence type="ECO:0000313" key="2">
    <source>
        <dbReference type="EMBL" id="CAF3670217.1"/>
    </source>
</evidence>
<evidence type="ECO:0000313" key="3">
    <source>
        <dbReference type="Proteomes" id="UP000663865"/>
    </source>
</evidence>
<proteinExistence type="predicted"/>
<organism evidence="2 3">
    <name type="scientific">Rotaria socialis</name>
    <dbReference type="NCBI Taxonomy" id="392032"/>
    <lineage>
        <taxon>Eukaryota</taxon>
        <taxon>Metazoa</taxon>
        <taxon>Spiralia</taxon>
        <taxon>Gnathifera</taxon>
        <taxon>Rotifera</taxon>
        <taxon>Eurotatoria</taxon>
        <taxon>Bdelloidea</taxon>
        <taxon>Philodinida</taxon>
        <taxon>Philodinidae</taxon>
        <taxon>Rotaria</taxon>
    </lineage>
</organism>
<dbReference type="Proteomes" id="UP000663865">
    <property type="component" value="Unassembled WGS sequence"/>
</dbReference>
<comment type="caution">
    <text evidence="2">The sequence shown here is derived from an EMBL/GenBank/DDBJ whole genome shotgun (WGS) entry which is preliminary data.</text>
</comment>